<comment type="caution">
    <text evidence="1">The sequence shown here is derived from an EMBL/GenBank/DDBJ whole genome shotgun (WGS) entry which is preliminary data.</text>
</comment>
<dbReference type="EMBL" id="MECQ01000001">
    <property type="protein sequence ID" value="ODV57473.1"/>
    <property type="molecule type" value="Genomic_DNA"/>
</dbReference>
<dbReference type="RefSeq" id="WP_069482344.1">
    <property type="nucleotide sequence ID" value="NZ_KV766182.1"/>
</dbReference>
<evidence type="ECO:0000313" key="2">
    <source>
        <dbReference type="Proteomes" id="UP000094784"/>
    </source>
</evidence>
<dbReference type="OrthoDB" id="2454564at2"/>
<gene>
    <name evidence="1" type="ORF">BG258_16890</name>
</gene>
<evidence type="ECO:0000313" key="1">
    <source>
        <dbReference type="EMBL" id="ODV57473.1"/>
    </source>
</evidence>
<reference evidence="1 2" key="1">
    <citation type="submission" date="2016-09" db="EMBL/GenBank/DDBJ databases">
        <title>Draft genome sequence of the soil isolate, Lysinibacillus fusiformis M5, a potential hypoxanthine producer.</title>
        <authorList>
            <person name="Gallegos-Monterrosa R."/>
            <person name="Maroti G."/>
            <person name="Balint B."/>
            <person name="Kovacs A.T."/>
        </authorList>
    </citation>
    <scope>NUCLEOTIDE SEQUENCE [LARGE SCALE GENOMIC DNA]</scope>
    <source>
        <strain evidence="1 2">M5</strain>
    </source>
</reference>
<organism evidence="1 2">
    <name type="scientific">Lysinibacillus fusiformis</name>
    <dbReference type="NCBI Taxonomy" id="28031"/>
    <lineage>
        <taxon>Bacteria</taxon>
        <taxon>Bacillati</taxon>
        <taxon>Bacillota</taxon>
        <taxon>Bacilli</taxon>
        <taxon>Bacillales</taxon>
        <taxon>Bacillaceae</taxon>
        <taxon>Lysinibacillus</taxon>
    </lineage>
</organism>
<sequence length="102" mass="11194">MPILNNSSVQILFGKGDICVSVSCSKERDSGAIQFTKIDPEPVGTKLEATKMLNLNDAPVTLGFNKVESLDVVIEQLLKLRHIMSGEGEYEWTASGRILDKN</sequence>
<protein>
    <submittedName>
        <fullName evidence="1">Uncharacterized protein</fullName>
    </submittedName>
</protein>
<proteinExistence type="predicted"/>
<dbReference type="AlphaFoldDB" id="A0A1E4RAI8"/>
<name>A0A1E4RAI8_9BACI</name>
<accession>A0A1E4RAI8</accession>
<dbReference type="Proteomes" id="UP000094784">
    <property type="component" value="Unassembled WGS sequence"/>
</dbReference>